<dbReference type="AlphaFoldDB" id="A0A7D9IQX1"/>
<feature type="region of interest" description="Disordered" evidence="1">
    <location>
        <begin position="71"/>
        <end position="134"/>
    </location>
</feature>
<evidence type="ECO:0000256" key="1">
    <source>
        <dbReference type="SAM" id="MobiDB-lite"/>
    </source>
</evidence>
<proteinExistence type="predicted"/>
<comment type="caution">
    <text evidence="2">The sequence shown here is derived from an EMBL/GenBank/DDBJ whole genome shotgun (WGS) entry which is preliminary data.</text>
</comment>
<sequence>MAAMTRSTEVFKCSICKTVQSLILRNLLNLINTVHCNEPNFSLICGVGGCPATFTKYNSFYKHVLKKHRQPYADRNRYEPRAKRTRGEHIDNENGQDNTLIFEEENNAVMHDPHRHSSSDESDNDNEQPLQMQV</sequence>
<gene>
    <name evidence="2" type="ORF">PACLA_8A085043</name>
</gene>
<keyword evidence="3" id="KW-1185">Reference proteome</keyword>
<protein>
    <submittedName>
        <fullName evidence="2">Uncharacterized protein</fullName>
    </submittedName>
</protein>
<reference evidence="2" key="1">
    <citation type="submission" date="2020-04" db="EMBL/GenBank/DDBJ databases">
        <authorList>
            <person name="Alioto T."/>
            <person name="Alioto T."/>
            <person name="Gomez Garrido J."/>
        </authorList>
    </citation>
    <scope>NUCLEOTIDE SEQUENCE</scope>
    <source>
        <strain evidence="2">A484AB</strain>
    </source>
</reference>
<evidence type="ECO:0000313" key="2">
    <source>
        <dbReference type="EMBL" id="CAB4011233.1"/>
    </source>
</evidence>
<dbReference type="Proteomes" id="UP001152795">
    <property type="component" value="Unassembled WGS sequence"/>
</dbReference>
<feature type="compositionally biased region" description="Basic and acidic residues" evidence="1">
    <location>
        <begin position="71"/>
        <end position="92"/>
    </location>
</feature>
<evidence type="ECO:0000313" key="3">
    <source>
        <dbReference type="Proteomes" id="UP001152795"/>
    </source>
</evidence>
<name>A0A7D9IQX1_PARCT</name>
<dbReference type="EMBL" id="CACRXK020007078">
    <property type="protein sequence ID" value="CAB4011233.1"/>
    <property type="molecule type" value="Genomic_DNA"/>
</dbReference>
<accession>A0A7D9IQX1</accession>
<organism evidence="2 3">
    <name type="scientific">Paramuricea clavata</name>
    <name type="common">Red gorgonian</name>
    <name type="synonym">Violescent sea-whip</name>
    <dbReference type="NCBI Taxonomy" id="317549"/>
    <lineage>
        <taxon>Eukaryota</taxon>
        <taxon>Metazoa</taxon>
        <taxon>Cnidaria</taxon>
        <taxon>Anthozoa</taxon>
        <taxon>Octocorallia</taxon>
        <taxon>Malacalcyonacea</taxon>
        <taxon>Plexauridae</taxon>
        <taxon>Paramuricea</taxon>
    </lineage>
</organism>
<dbReference type="OrthoDB" id="10034966at2759"/>